<dbReference type="GeneID" id="68358576"/>
<evidence type="ECO:0000256" key="1">
    <source>
        <dbReference type="SAM" id="Phobius"/>
    </source>
</evidence>
<dbReference type="Proteomes" id="UP000824596">
    <property type="component" value="Unassembled WGS sequence"/>
</dbReference>
<keyword evidence="1" id="KW-0472">Membrane</keyword>
<name>A0A9P8MQY3_9HYPO</name>
<gene>
    <name evidence="2" type="ORF">HRG_09447</name>
</gene>
<feature type="transmembrane region" description="Helical" evidence="1">
    <location>
        <begin position="52"/>
        <end position="72"/>
    </location>
</feature>
<evidence type="ECO:0000313" key="3">
    <source>
        <dbReference type="Proteomes" id="UP000824596"/>
    </source>
</evidence>
<evidence type="ECO:0008006" key="4">
    <source>
        <dbReference type="Google" id="ProtNLM"/>
    </source>
</evidence>
<protein>
    <recommendedName>
        <fullName evidence="4">Pantothenate transporter liz1</fullName>
    </recommendedName>
</protein>
<dbReference type="OrthoDB" id="4829316at2759"/>
<evidence type="ECO:0000313" key="2">
    <source>
        <dbReference type="EMBL" id="KAH0959665.1"/>
    </source>
</evidence>
<proteinExistence type="predicted"/>
<keyword evidence="3" id="KW-1185">Reference proteome</keyword>
<dbReference type="EMBL" id="JAIZPD010000012">
    <property type="protein sequence ID" value="KAH0959665.1"/>
    <property type="molecule type" value="Genomic_DNA"/>
</dbReference>
<dbReference type="AlphaFoldDB" id="A0A9P8MQY3"/>
<accession>A0A9P8MQY3</accession>
<keyword evidence="1" id="KW-0812">Transmembrane</keyword>
<keyword evidence="1" id="KW-1133">Transmembrane helix</keyword>
<dbReference type="RefSeq" id="XP_044717178.1">
    <property type="nucleotide sequence ID" value="XM_044867918.1"/>
</dbReference>
<reference evidence="2" key="1">
    <citation type="submission" date="2021-09" db="EMBL/GenBank/DDBJ databases">
        <title>A high-quality genome of the endoparasitic fungus Hirsutella rhossiliensis with a comparison of Hirsutella genomes reveals transposable elements contributing to genome size variation.</title>
        <authorList>
            <person name="Lin R."/>
            <person name="Jiao Y."/>
            <person name="Sun X."/>
            <person name="Ling J."/>
            <person name="Xie B."/>
            <person name="Cheng X."/>
        </authorList>
    </citation>
    <scope>NUCLEOTIDE SEQUENCE</scope>
    <source>
        <strain evidence="2">HR02</strain>
    </source>
</reference>
<comment type="caution">
    <text evidence="2">The sequence shown here is derived from an EMBL/GenBank/DDBJ whole genome shotgun (WGS) entry which is preliminary data.</text>
</comment>
<organism evidence="2 3">
    <name type="scientific">Hirsutella rhossiliensis</name>
    <dbReference type="NCBI Taxonomy" id="111463"/>
    <lineage>
        <taxon>Eukaryota</taxon>
        <taxon>Fungi</taxon>
        <taxon>Dikarya</taxon>
        <taxon>Ascomycota</taxon>
        <taxon>Pezizomycotina</taxon>
        <taxon>Sordariomycetes</taxon>
        <taxon>Hypocreomycetidae</taxon>
        <taxon>Hypocreales</taxon>
        <taxon>Ophiocordycipitaceae</taxon>
        <taxon>Hirsutella</taxon>
    </lineage>
</organism>
<sequence>MIPAARTAVRRPFSVLASARTAARSFEAHPFQRLPISQRAARPDWAREVKRVGSQALVFFPAFAVMLGWPFAAKSLVDGHV</sequence>